<dbReference type="PATRIC" id="fig|29422.6.peg.1254"/>
<comment type="caution">
    <text evidence="2">The sequence shown here is derived from an EMBL/GenBank/DDBJ whole genome shotgun (WGS) entry which is preliminary data.</text>
</comment>
<protein>
    <submittedName>
        <fullName evidence="2">Methyltransferase</fullName>
    </submittedName>
</protein>
<dbReference type="GO" id="GO:0032259">
    <property type="term" value="P:methylation"/>
    <property type="evidence" value="ECO:0007669"/>
    <property type="project" value="UniProtKB-KW"/>
</dbReference>
<keyword evidence="3" id="KW-1185">Reference proteome</keyword>
<gene>
    <name evidence="2" type="ORF">Lbru_1186</name>
</gene>
<keyword evidence="2" id="KW-0489">Methyltransferase</keyword>
<sequence length="240" mass="27915">MEKSLLSNPLSSMRARSQEKELIDLGSDFYSPDEYKDCLKKLFRINQFLGIFRSTRKLLSNYAKEASLLDIGCGGGLFLLNLSCYFPEMKMLGIDTNNDAIVAAQQALNDWRKTSATQNLSFEAQHLDVTLSNNKFDIILATLLCHHLSDEELICFLHKACRHANQVVIINDLHRHSLAYWFYALTSPLFRNRLITHDGLISIKRGFTRSEWRSLLAKANIPNYQIKWRWPFRWQITLWK</sequence>
<dbReference type="InterPro" id="IPR013217">
    <property type="entry name" value="Methyltransf_12"/>
</dbReference>
<dbReference type="EMBL" id="LNXV01000008">
    <property type="protein sequence ID" value="KTC84971.1"/>
    <property type="molecule type" value="Genomic_DNA"/>
</dbReference>
<keyword evidence="2" id="KW-0808">Transferase</keyword>
<dbReference type="InterPro" id="IPR029063">
    <property type="entry name" value="SAM-dependent_MTases_sf"/>
</dbReference>
<evidence type="ECO:0000313" key="2">
    <source>
        <dbReference type="EMBL" id="KTC84971.1"/>
    </source>
</evidence>
<dbReference type="GO" id="GO:0008168">
    <property type="term" value="F:methyltransferase activity"/>
    <property type="evidence" value="ECO:0007669"/>
    <property type="project" value="UniProtKB-KW"/>
</dbReference>
<feature type="domain" description="Methyltransferase type 12" evidence="1">
    <location>
        <begin position="69"/>
        <end position="154"/>
    </location>
</feature>
<dbReference type="Pfam" id="PF08242">
    <property type="entry name" value="Methyltransf_12"/>
    <property type="match status" value="1"/>
</dbReference>
<evidence type="ECO:0000259" key="1">
    <source>
        <dbReference type="Pfam" id="PF08242"/>
    </source>
</evidence>
<dbReference type="AlphaFoldDB" id="A0A0W0SNP7"/>
<dbReference type="CDD" id="cd02440">
    <property type="entry name" value="AdoMet_MTases"/>
    <property type="match status" value="1"/>
</dbReference>
<name>A0A0W0SNP7_9GAMM</name>
<dbReference type="SUPFAM" id="SSF53335">
    <property type="entry name" value="S-adenosyl-L-methionine-dependent methyltransferases"/>
    <property type="match status" value="1"/>
</dbReference>
<dbReference type="STRING" id="29422.Lbru_1186"/>
<accession>A0A0W0SNP7</accession>
<proteinExistence type="predicted"/>
<dbReference type="Proteomes" id="UP000054742">
    <property type="component" value="Unassembled WGS sequence"/>
</dbReference>
<dbReference type="Gene3D" id="3.40.50.150">
    <property type="entry name" value="Vaccinia Virus protein VP39"/>
    <property type="match status" value="1"/>
</dbReference>
<organism evidence="2 3">
    <name type="scientific">Legionella brunensis</name>
    <dbReference type="NCBI Taxonomy" id="29422"/>
    <lineage>
        <taxon>Bacteria</taxon>
        <taxon>Pseudomonadati</taxon>
        <taxon>Pseudomonadota</taxon>
        <taxon>Gammaproteobacteria</taxon>
        <taxon>Legionellales</taxon>
        <taxon>Legionellaceae</taxon>
        <taxon>Legionella</taxon>
    </lineage>
</organism>
<evidence type="ECO:0000313" key="3">
    <source>
        <dbReference type="Proteomes" id="UP000054742"/>
    </source>
</evidence>
<reference evidence="2 3" key="1">
    <citation type="submission" date="2015-11" db="EMBL/GenBank/DDBJ databases">
        <title>Genomic analysis of 38 Legionella species identifies large and diverse effector repertoires.</title>
        <authorList>
            <person name="Burstein D."/>
            <person name="Amaro F."/>
            <person name="Zusman T."/>
            <person name="Lifshitz Z."/>
            <person name="Cohen O."/>
            <person name="Gilbert J.A."/>
            <person name="Pupko T."/>
            <person name="Shuman H.A."/>
            <person name="Segal G."/>
        </authorList>
    </citation>
    <scope>NUCLEOTIDE SEQUENCE [LARGE SCALE GENOMIC DNA]</scope>
    <source>
        <strain evidence="2 3">ATCC 43878</strain>
    </source>
</reference>